<reference evidence="2 3" key="1">
    <citation type="submission" date="2019-06" db="EMBL/GenBank/DDBJ databases">
        <title>Draft genomes of female and male turbot (Scophthalmus maximus).</title>
        <authorList>
            <person name="Xu H."/>
            <person name="Xu X.-W."/>
            <person name="Shao C."/>
            <person name="Chen S."/>
        </authorList>
    </citation>
    <scope>NUCLEOTIDE SEQUENCE [LARGE SCALE GENOMIC DNA]</scope>
    <source>
        <strain evidence="2">Ysfricsl-2016a</strain>
        <tissue evidence="2">Blood</tissue>
    </source>
</reference>
<protein>
    <submittedName>
        <fullName evidence="2">Uncharacterized protein</fullName>
    </submittedName>
</protein>
<evidence type="ECO:0000313" key="2">
    <source>
        <dbReference type="EMBL" id="KAF0042300.1"/>
    </source>
</evidence>
<name>A0A6A4TEV7_SCOMX</name>
<feature type="region of interest" description="Disordered" evidence="1">
    <location>
        <begin position="51"/>
        <end position="76"/>
    </location>
</feature>
<evidence type="ECO:0000313" key="3">
    <source>
        <dbReference type="Proteomes" id="UP000438429"/>
    </source>
</evidence>
<gene>
    <name evidence="2" type="ORF">F2P81_005832</name>
</gene>
<comment type="caution">
    <text evidence="2">The sequence shown here is derived from an EMBL/GenBank/DDBJ whole genome shotgun (WGS) entry which is preliminary data.</text>
</comment>
<proteinExistence type="predicted"/>
<evidence type="ECO:0000256" key="1">
    <source>
        <dbReference type="SAM" id="MobiDB-lite"/>
    </source>
</evidence>
<sequence>MTTAAPIRGYGSAVLIFSVVERKACVPPVRLGFFIRRAADGNRMARMGSSLHVHAEMRMGGERGSGEERRRRRGHSETVQFVNDLVFAASDCCKVQSSDAARNATVKSCDQASIIGPDSPAKHT</sequence>
<feature type="compositionally biased region" description="Basic and acidic residues" evidence="1">
    <location>
        <begin position="53"/>
        <end position="69"/>
    </location>
</feature>
<accession>A0A6A4TEV7</accession>
<dbReference type="Proteomes" id="UP000438429">
    <property type="component" value="Unassembled WGS sequence"/>
</dbReference>
<dbReference type="EMBL" id="VEVO01000005">
    <property type="protein sequence ID" value="KAF0042300.1"/>
    <property type="molecule type" value="Genomic_DNA"/>
</dbReference>
<dbReference type="AlphaFoldDB" id="A0A6A4TEV7"/>
<organism evidence="2 3">
    <name type="scientific">Scophthalmus maximus</name>
    <name type="common">Turbot</name>
    <name type="synonym">Psetta maxima</name>
    <dbReference type="NCBI Taxonomy" id="52904"/>
    <lineage>
        <taxon>Eukaryota</taxon>
        <taxon>Metazoa</taxon>
        <taxon>Chordata</taxon>
        <taxon>Craniata</taxon>
        <taxon>Vertebrata</taxon>
        <taxon>Euteleostomi</taxon>
        <taxon>Actinopterygii</taxon>
        <taxon>Neopterygii</taxon>
        <taxon>Teleostei</taxon>
        <taxon>Neoteleostei</taxon>
        <taxon>Acanthomorphata</taxon>
        <taxon>Carangaria</taxon>
        <taxon>Pleuronectiformes</taxon>
        <taxon>Pleuronectoidei</taxon>
        <taxon>Scophthalmidae</taxon>
        <taxon>Scophthalmus</taxon>
    </lineage>
</organism>